<evidence type="ECO:0000256" key="10">
    <source>
        <dbReference type="NCBIfam" id="TIGR01397"/>
    </source>
</evidence>
<dbReference type="RefSeq" id="WP_045672001.1">
    <property type="nucleotide sequence ID" value="NZ_CP011058.1"/>
</dbReference>
<dbReference type="Pfam" id="PF02154">
    <property type="entry name" value="FliM"/>
    <property type="match status" value="1"/>
</dbReference>
<evidence type="ECO:0000313" key="12">
    <source>
        <dbReference type="EMBL" id="AJY76576.1"/>
    </source>
</evidence>
<dbReference type="PATRIC" id="fig|1126833.4.peg.4594"/>
<dbReference type="CDD" id="cd17908">
    <property type="entry name" value="FliM"/>
    <property type="match status" value="1"/>
</dbReference>
<dbReference type="GO" id="GO:0003774">
    <property type="term" value="F:cytoskeletal motor activity"/>
    <property type="evidence" value="ECO:0007669"/>
    <property type="project" value="InterPro"/>
</dbReference>
<dbReference type="GO" id="GO:0071978">
    <property type="term" value="P:bacterial-type flagellum-dependent swarming motility"/>
    <property type="evidence" value="ECO:0007669"/>
    <property type="project" value="TreeGrafter"/>
</dbReference>
<evidence type="ECO:0000313" key="13">
    <source>
        <dbReference type="Proteomes" id="UP000032633"/>
    </source>
</evidence>
<dbReference type="SUPFAM" id="SSF103039">
    <property type="entry name" value="CheC-like"/>
    <property type="match status" value="1"/>
</dbReference>
<keyword evidence="12" id="KW-0966">Cell projection</keyword>
<dbReference type="Gene3D" id="2.30.330.10">
    <property type="entry name" value="SpoA-like"/>
    <property type="match status" value="1"/>
</dbReference>
<dbReference type="HOGENOM" id="CLU_052646_0_0_9"/>
<dbReference type="Pfam" id="PF01052">
    <property type="entry name" value="FliMN_C"/>
    <property type="match status" value="1"/>
</dbReference>
<keyword evidence="12" id="KW-0282">Flagellum</keyword>
<dbReference type="PANTHER" id="PTHR30034:SF6">
    <property type="entry name" value="YOP PROTEINS TRANSLOCATION PROTEIN Q"/>
    <property type="match status" value="1"/>
</dbReference>
<evidence type="ECO:0000256" key="2">
    <source>
        <dbReference type="ARBA" id="ARBA00004202"/>
    </source>
</evidence>
<keyword evidence="12" id="KW-0969">Cilium</keyword>
<dbReference type="GO" id="GO:0009425">
    <property type="term" value="C:bacterial-type flagellum basal body"/>
    <property type="evidence" value="ECO:0007669"/>
    <property type="project" value="UniProtKB-SubCell"/>
</dbReference>
<evidence type="ECO:0000256" key="9">
    <source>
        <dbReference type="ARBA" id="ARBA00023143"/>
    </source>
</evidence>
<protein>
    <recommendedName>
        <fullName evidence="4 10">Flagellar motor switch protein FliM</fullName>
    </recommendedName>
</protein>
<dbReference type="Proteomes" id="UP000032633">
    <property type="component" value="Chromosome"/>
</dbReference>
<keyword evidence="7" id="KW-0283">Flagellar rotation</keyword>
<keyword evidence="6" id="KW-0145">Chemotaxis</keyword>
<dbReference type="NCBIfam" id="TIGR01397">
    <property type="entry name" value="fliM_switch"/>
    <property type="match status" value="1"/>
</dbReference>
<dbReference type="KEGG" id="pbj:VN24_20895"/>
<dbReference type="GO" id="GO:0050918">
    <property type="term" value="P:positive chemotaxis"/>
    <property type="evidence" value="ECO:0007669"/>
    <property type="project" value="TreeGrafter"/>
</dbReference>
<name>A0A0D5NMR8_9BACL</name>
<organism evidence="12 13">
    <name type="scientific">Paenibacillus beijingensis</name>
    <dbReference type="NCBI Taxonomy" id="1126833"/>
    <lineage>
        <taxon>Bacteria</taxon>
        <taxon>Bacillati</taxon>
        <taxon>Bacillota</taxon>
        <taxon>Bacilli</taxon>
        <taxon>Bacillales</taxon>
        <taxon>Paenibacillaceae</taxon>
        <taxon>Paenibacillus</taxon>
    </lineage>
</organism>
<dbReference type="SUPFAM" id="SSF101801">
    <property type="entry name" value="Surface presentation of antigens (SPOA)"/>
    <property type="match status" value="1"/>
</dbReference>
<dbReference type="PIRSF" id="PIRSF002888">
    <property type="entry name" value="FliM"/>
    <property type="match status" value="1"/>
</dbReference>
<accession>A0A0D5NMR8</accession>
<dbReference type="InterPro" id="IPR036429">
    <property type="entry name" value="SpoA-like_sf"/>
</dbReference>
<evidence type="ECO:0000256" key="4">
    <source>
        <dbReference type="ARBA" id="ARBA00021898"/>
    </source>
</evidence>
<evidence type="ECO:0000256" key="1">
    <source>
        <dbReference type="ARBA" id="ARBA00004117"/>
    </source>
</evidence>
<gene>
    <name evidence="12" type="ORF">VN24_20895</name>
</gene>
<comment type="subcellular location">
    <subcellularLocation>
        <location evidence="1">Bacterial flagellum basal body</location>
    </subcellularLocation>
    <subcellularLocation>
        <location evidence="2">Cell membrane</location>
        <topology evidence="2">Peripheral membrane protein</topology>
    </subcellularLocation>
</comment>
<dbReference type="InterPro" id="IPR001689">
    <property type="entry name" value="Flag_FliM"/>
</dbReference>
<evidence type="ECO:0000259" key="11">
    <source>
        <dbReference type="Pfam" id="PF01052"/>
    </source>
</evidence>
<evidence type="ECO:0000256" key="7">
    <source>
        <dbReference type="ARBA" id="ARBA00022779"/>
    </source>
</evidence>
<keyword evidence="9" id="KW-0975">Bacterial flagellum</keyword>
<reference evidence="13" key="2">
    <citation type="submission" date="2015-03" db="EMBL/GenBank/DDBJ databases">
        <title>Genome sequence of Paenibacillus beijingensis strain DSM 24997T.</title>
        <authorList>
            <person name="Kwak Y."/>
            <person name="Shin J.-H."/>
        </authorList>
    </citation>
    <scope>NUCLEOTIDE SEQUENCE [LARGE SCALE GENOMIC DNA]</scope>
    <source>
        <strain evidence="13">DSM 24997</strain>
    </source>
</reference>
<dbReference type="InterPro" id="IPR028976">
    <property type="entry name" value="CheC-like_sf"/>
</dbReference>
<dbReference type="STRING" id="1126833.VN24_20895"/>
<reference evidence="12 13" key="1">
    <citation type="journal article" date="2015" name="J. Biotechnol.">
        <title>Complete genome sequence of Paenibacillus beijingensis 7188(T) (=DSM 24997(T)), a novel rhizobacterium from jujube garden soil.</title>
        <authorList>
            <person name="Kwak Y."/>
            <person name="Shin J.H."/>
        </authorList>
    </citation>
    <scope>NUCLEOTIDE SEQUENCE [LARGE SCALE GENOMIC DNA]</scope>
    <source>
        <strain evidence="12 13">DSM 24997</strain>
    </source>
</reference>
<dbReference type="AlphaFoldDB" id="A0A0D5NMR8"/>
<keyword evidence="8" id="KW-0472">Membrane</keyword>
<feature type="domain" description="Flagellar motor switch protein FliN-like C-terminal" evidence="11">
    <location>
        <begin position="252"/>
        <end position="323"/>
    </location>
</feature>
<dbReference type="GO" id="GO:0005886">
    <property type="term" value="C:plasma membrane"/>
    <property type="evidence" value="ECO:0007669"/>
    <property type="project" value="UniProtKB-SubCell"/>
</dbReference>
<proteinExistence type="inferred from homology"/>
<dbReference type="InterPro" id="IPR001543">
    <property type="entry name" value="FliN-like_C"/>
</dbReference>
<sequence length="333" mass="37681">MVDVLSQNEIDALLEALSSGEMDAEELKKEETQKKVRAYDFKRAVRFSKDHIRSLTRIHENFARYLTTYFSAQLRTFVQINVVQVEQLPYDEFIRSIPKMTILNIFEAEPLEGRMVLEVHPNVAFAMVDRMLGGQGIAPSKINALTEIETIIMEKIFSRTFESLQEAWKTVADLTPRLEALETNPQFMQIVSPNETIALISLSTKIGDTTGMINLCIPHVVIEPIMPRLSVHHWFVSQKKSRTPGEVEILEQRVNKAKLPIVAELGESTLSVREFLDLAVGDVISLNKRVDEGLRIKVGEKLKFIGSPGSIKDRLAIQVDEIVSEGAEEDYDE</sequence>
<dbReference type="PRINTS" id="PR00955">
    <property type="entry name" value="FLGMOTORFLIM"/>
</dbReference>
<dbReference type="OrthoDB" id="9806941at2"/>
<evidence type="ECO:0000256" key="8">
    <source>
        <dbReference type="ARBA" id="ARBA00023136"/>
    </source>
</evidence>
<keyword evidence="5" id="KW-1003">Cell membrane</keyword>
<dbReference type="PANTHER" id="PTHR30034">
    <property type="entry name" value="FLAGELLAR MOTOR SWITCH PROTEIN FLIM"/>
    <property type="match status" value="1"/>
</dbReference>
<dbReference type="EMBL" id="CP011058">
    <property type="protein sequence ID" value="AJY76576.1"/>
    <property type="molecule type" value="Genomic_DNA"/>
</dbReference>
<evidence type="ECO:0000256" key="3">
    <source>
        <dbReference type="ARBA" id="ARBA00011049"/>
    </source>
</evidence>
<comment type="similarity">
    <text evidence="3">Belongs to the FliM family.</text>
</comment>
<dbReference type="Gene3D" id="3.40.1550.10">
    <property type="entry name" value="CheC-like"/>
    <property type="match status" value="1"/>
</dbReference>
<evidence type="ECO:0000256" key="5">
    <source>
        <dbReference type="ARBA" id="ARBA00022475"/>
    </source>
</evidence>
<keyword evidence="13" id="KW-1185">Reference proteome</keyword>
<evidence type="ECO:0000256" key="6">
    <source>
        <dbReference type="ARBA" id="ARBA00022500"/>
    </source>
</evidence>